<dbReference type="PANTHER" id="PTHR12126:SF11">
    <property type="entry name" value="NADH DEHYDROGENASE [UBIQUINONE] 1 ALPHA SUBCOMPLEX SUBUNIT 9, MITOCHONDRIAL"/>
    <property type="match status" value="1"/>
</dbReference>
<evidence type="ECO:0000313" key="2">
    <source>
        <dbReference type="Proteomes" id="UP000031737"/>
    </source>
</evidence>
<dbReference type="SUPFAM" id="SSF51735">
    <property type="entry name" value="NAD(P)-binding Rossmann-fold domains"/>
    <property type="match status" value="1"/>
</dbReference>
<dbReference type="CDD" id="cd05271">
    <property type="entry name" value="NDUFA9_like_SDR_a"/>
    <property type="match status" value="1"/>
</dbReference>
<name>A0A061IT36_TRYRA</name>
<evidence type="ECO:0000313" key="1">
    <source>
        <dbReference type="EMBL" id="ESL06138.1"/>
    </source>
</evidence>
<accession>A0A061IT36</accession>
<dbReference type="AlphaFoldDB" id="A0A061IT36"/>
<dbReference type="Proteomes" id="UP000031737">
    <property type="component" value="Unassembled WGS sequence"/>
</dbReference>
<dbReference type="GO" id="GO:0005739">
    <property type="term" value="C:mitochondrion"/>
    <property type="evidence" value="ECO:0007669"/>
    <property type="project" value="TreeGrafter"/>
</dbReference>
<gene>
    <name evidence="1" type="ORF">TRSC58_06193</name>
</gene>
<evidence type="ECO:0008006" key="3">
    <source>
        <dbReference type="Google" id="ProtNLM"/>
    </source>
</evidence>
<organism evidence="1 2">
    <name type="scientific">Trypanosoma rangeli SC58</name>
    <dbReference type="NCBI Taxonomy" id="429131"/>
    <lineage>
        <taxon>Eukaryota</taxon>
        <taxon>Discoba</taxon>
        <taxon>Euglenozoa</taxon>
        <taxon>Kinetoplastea</taxon>
        <taxon>Metakinetoplastina</taxon>
        <taxon>Trypanosomatida</taxon>
        <taxon>Trypanosomatidae</taxon>
        <taxon>Trypanosoma</taxon>
        <taxon>Herpetosoma</taxon>
    </lineage>
</organism>
<proteinExistence type="predicted"/>
<dbReference type="GO" id="GO:0044877">
    <property type="term" value="F:protein-containing complex binding"/>
    <property type="evidence" value="ECO:0007669"/>
    <property type="project" value="TreeGrafter"/>
</dbReference>
<comment type="caution">
    <text evidence="1">The sequence shown here is derived from an EMBL/GenBank/DDBJ whole genome shotgun (WGS) entry which is preliminary data.</text>
</comment>
<keyword evidence="2" id="KW-1185">Reference proteome</keyword>
<dbReference type="FunFam" id="3.40.50.720:FF:000538">
    <property type="entry name" value="NADH-ubiquinone oxidoreductase complex I subunit, putative"/>
    <property type="match status" value="1"/>
</dbReference>
<dbReference type="PANTHER" id="PTHR12126">
    <property type="entry name" value="NADH-UBIQUINONE OXIDOREDUCTASE 39 KDA SUBUNIT-RELATED"/>
    <property type="match status" value="1"/>
</dbReference>
<dbReference type="VEuPathDB" id="TriTrypDB:TRSC58_06193"/>
<dbReference type="OrthoDB" id="275457at2759"/>
<sequence>MSRRVFARNMSGEISSTWRGGGSEANTMGVNVVTFGATGILGMHVHHLCCYHGFTSILPFRFRAGVASGVRTLRMAGDGTVGQNFDTDYEIDKEFVVKSILEKVDNVINVVGAWQEPAVYENSQSWFSMEAINVEWPRMLARWCREMGILRLTHMSMVGADLNSPSKLLRQKREAELAVLEEFPTATIIRGTDLFAENDFSYSKYLKAQRFLKIVPVPNHGQRIHQPVFAGDLAEAACRSILLDHTEGRIAELGGPVRFTTNDLLRWCSECNGQLHLTWHMPFWMWRIGCALNERLPMHQGFALGTRAPAWNKDWLDRQFLDNCAAPERDPDMLDWEDFGIPREDLYRMEEKYFITSTMWSKDAPYLDFATRM</sequence>
<reference evidence="1 2" key="1">
    <citation type="submission" date="2013-07" db="EMBL/GenBank/DDBJ databases">
        <authorList>
            <person name="Stoco P.H."/>
            <person name="Wagner G."/>
            <person name="Gerber A."/>
            <person name="Zaha A."/>
            <person name="Thompson C."/>
            <person name="Bartholomeu D.C."/>
            <person name="Luckemeyer D.D."/>
            <person name="Bahia D."/>
            <person name="Loreto E."/>
            <person name="Prestes E.B."/>
            <person name="Lima F.M."/>
            <person name="Rodrigues-Luiz G."/>
            <person name="Vallejo G.A."/>
            <person name="Filho J.F."/>
            <person name="Monteiro K.M."/>
            <person name="Tyler K.M."/>
            <person name="de Almeida L.G."/>
            <person name="Ortiz M.F."/>
            <person name="Siervo M.A."/>
            <person name="de Moraes M.H."/>
            <person name="Cunha O.L."/>
            <person name="Mendonca-Neto R."/>
            <person name="Silva R."/>
            <person name="Teixeira S.M."/>
            <person name="Murta S.M."/>
            <person name="Sincero T.C."/>
            <person name="Mendes T.A."/>
            <person name="Urmenyi T.P."/>
            <person name="Silva V.G."/>
            <person name="da Rocha W.D."/>
            <person name="Andersson B."/>
            <person name="Romanha A.J."/>
            <person name="Steindel M."/>
            <person name="de Vasconcelos A.T."/>
            <person name="Grisard E.C."/>
        </authorList>
    </citation>
    <scope>NUCLEOTIDE SEQUENCE [LARGE SCALE GENOMIC DNA]</scope>
    <source>
        <strain evidence="1 2">SC58</strain>
    </source>
</reference>
<dbReference type="InterPro" id="IPR051207">
    <property type="entry name" value="ComplexI_NDUFA9_subunit"/>
</dbReference>
<dbReference type="EMBL" id="AUPL01006193">
    <property type="protein sequence ID" value="ESL06138.1"/>
    <property type="molecule type" value="Genomic_DNA"/>
</dbReference>
<dbReference type="InterPro" id="IPR036291">
    <property type="entry name" value="NAD(P)-bd_dom_sf"/>
</dbReference>
<protein>
    <recommendedName>
        <fullName evidence="3">NADH dehydrogenase (Ubiquinone) 1 alpha subcomplex 9</fullName>
    </recommendedName>
</protein>
<dbReference type="Gene3D" id="3.40.50.720">
    <property type="entry name" value="NAD(P)-binding Rossmann-like Domain"/>
    <property type="match status" value="1"/>
</dbReference>